<protein>
    <recommendedName>
        <fullName evidence="4">DUF819 domain-containing protein</fullName>
    </recommendedName>
</protein>
<feature type="transmembrane region" description="Helical" evidence="1">
    <location>
        <begin position="92"/>
        <end position="114"/>
    </location>
</feature>
<sequence>MSLLVLIPFYFLIPIAAIALCMRSPLVNKLGPVIVCYALGIFLGLGMEQLSLTSEALAAGQEEMLGILVALALPLLLFSTDVRGWFGQAGKAAIAMSFALLSVTLVATLAAIPLIGEVDNLWQVAGMAVGVFTGSTPNVAAIKVATEASSDTFLLVHGYDVITSMMYLLLVMTAAHKVAKLFLPAFAENKDTDEEGDHDEHLEQYKELVMPSRLKNLGLAVLATVAVVGLSVAISKLLPASYSTMAVILLLTLGGVLCALSDKIRNIRNTYHLGMFLIMAFCTVAGSLFTSAIFEQITWQLMAYFLAIVFGSMLLHLLLCKFTNIDADTFLITSVASICSPPFVPVAAAVMNNRKIMLTGLSSGVIGYAAGSVLGIGVALMVKHLGGL</sequence>
<reference evidence="2 3" key="1">
    <citation type="submission" date="2018-04" db="EMBL/GenBank/DDBJ databases">
        <title>Thalassorhabdus spongiae gen. nov., sp. nov., isolated from a marine sponge in South-West Iceland.</title>
        <authorList>
            <person name="Knobloch S."/>
            <person name="Daussin A."/>
            <person name="Johannsson R."/>
            <person name="Marteinsson V.T."/>
        </authorList>
    </citation>
    <scope>NUCLEOTIDE SEQUENCE [LARGE SCALE GENOMIC DNA]</scope>
    <source>
        <strain evidence="2 3">Hp12</strain>
    </source>
</reference>
<evidence type="ECO:0000256" key="1">
    <source>
        <dbReference type="SAM" id="Phobius"/>
    </source>
</evidence>
<evidence type="ECO:0000313" key="2">
    <source>
        <dbReference type="EMBL" id="PVZ65633.1"/>
    </source>
</evidence>
<comment type="caution">
    <text evidence="2">The sequence shown here is derived from an EMBL/GenBank/DDBJ whole genome shotgun (WGS) entry which is preliminary data.</text>
</comment>
<keyword evidence="3" id="KW-1185">Reference proteome</keyword>
<dbReference type="Pfam" id="PF05684">
    <property type="entry name" value="DUF819"/>
    <property type="match status" value="1"/>
</dbReference>
<dbReference type="OrthoDB" id="653763at2"/>
<dbReference type="InterPro" id="IPR008537">
    <property type="entry name" value="DUF819"/>
</dbReference>
<feature type="transmembrane region" description="Helical" evidence="1">
    <location>
        <begin position="240"/>
        <end position="261"/>
    </location>
</feature>
<organism evidence="2 3">
    <name type="scientific">Pelagibaculum spongiae</name>
    <dbReference type="NCBI Taxonomy" id="2080658"/>
    <lineage>
        <taxon>Bacteria</taxon>
        <taxon>Pseudomonadati</taxon>
        <taxon>Pseudomonadota</taxon>
        <taxon>Gammaproteobacteria</taxon>
        <taxon>Oceanospirillales</taxon>
        <taxon>Pelagibaculum</taxon>
    </lineage>
</organism>
<accession>A0A2V1GX82</accession>
<feature type="transmembrane region" description="Helical" evidence="1">
    <location>
        <begin position="356"/>
        <end position="382"/>
    </location>
</feature>
<evidence type="ECO:0008006" key="4">
    <source>
        <dbReference type="Google" id="ProtNLM"/>
    </source>
</evidence>
<keyword evidence="1" id="KW-1133">Transmembrane helix</keyword>
<dbReference type="Proteomes" id="UP000244906">
    <property type="component" value="Unassembled WGS sequence"/>
</dbReference>
<feature type="transmembrane region" description="Helical" evidence="1">
    <location>
        <begin position="299"/>
        <end position="318"/>
    </location>
</feature>
<proteinExistence type="predicted"/>
<gene>
    <name evidence="2" type="ORF">DC094_17250</name>
</gene>
<dbReference type="EMBL" id="QDDL01000009">
    <property type="protein sequence ID" value="PVZ65633.1"/>
    <property type="molecule type" value="Genomic_DNA"/>
</dbReference>
<dbReference type="AlphaFoldDB" id="A0A2V1GX82"/>
<feature type="transmembrane region" description="Helical" evidence="1">
    <location>
        <begin position="273"/>
        <end position="293"/>
    </location>
</feature>
<evidence type="ECO:0000313" key="3">
    <source>
        <dbReference type="Proteomes" id="UP000244906"/>
    </source>
</evidence>
<name>A0A2V1GX82_9GAMM</name>
<dbReference type="PANTHER" id="PTHR34289:SF8">
    <property type="entry name" value="DUF819 DOMAIN-CONTAINING PROTEIN"/>
    <property type="match status" value="1"/>
</dbReference>
<keyword evidence="1" id="KW-0472">Membrane</keyword>
<feature type="transmembrane region" description="Helical" evidence="1">
    <location>
        <begin position="216"/>
        <end position="234"/>
    </location>
</feature>
<feature type="transmembrane region" description="Helical" evidence="1">
    <location>
        <begin position="31"/>
        <end position="52"/>
    </location>
</feature>
<dbReference type="RefSeq" id="WP_116688374.1">
    <property type="nucleotide sequence ID" value="NZ_CAWNYD010000009.1"/>
</dbReference>
<dbReference type="PANTHER" id="PTHR34289">
    <property type="entry name" value="PROTEIN, PUTATIVE (DUF819)-RELATED"/>
    <property type="match status" value="1"/>
</dbReference>
<feature type="transmembrane region" description="Helical" evidence="1">
    <location>
        <begin position="154"/>
        <end position="175"/>
    </location>
</feature>
<feature type="transmembrane region" description="Helical" evidence="1">
    <location>
        <begin position="64"/>
        <end position="86"/>
    </location>
</feature>
<keyword evidence="1" id="KW-0812">Transmembrane</keyword>